<dbReference type="PANTHER" id="PTHR21447:SF11">
    <property type="entry name" value="RING-TYPE DOMAIN-CONTAINING PROTEIN"/>
    <property type="match status" value="1"/>
</dbReference>
<dbReference type="OrthoDB" id="5874541at2759"/>
<dbReference type="STRING" id="1611254.A0A2G5T6Q2"/>
<dbReference type="InterPro" id="IPR001841">
    <property type="entry name" value="Znf_RING"/>
</dbReference>
<evidence type="ECO:0000256" key="5">
    <source>
        <dbReference type="SAM" id="MobiDB-lite"/>
    </source>
</evidence>
<keyword evidence="1 3" id="KW-0479">Metal-binding</keyword>
<reference evidence="8" key="1">
    <citation type="submission" date="2017-10" db="EMBL/GenBank/DDBJ databases">
        <title>Rapid genome shrinkage in a self-fertile nematode reveals novel sperm competition proteins.</title>
        <authorList>
            <person name="Yin D."/>
            <person name="Schwarz E.M."/>
            <person name="Thomas C.G."/>
            <person name="Felde R.L."/>
            <person name="Korf I.F."/>
            <person name="Cutter A.D."/>
            <person name="Schartner C.M."/>
            <person name="Ralston E.J."/>
            <person name="Meyer B.J."/>
            <person name="Haag E.S."/>
        </authorList>
    </citation>
    <scope>NUCLEOTIDE SEQUENCE [LARGE SCALE GENOMIC DNA]</scope>
    <source>
        <strain evidence="8">JU1422</strain>
    </source>
</reference>
<name>A0A2G5T6Q2_9PELO</name>
<dbReference type="Pfam" id="PF25100">
    <property type="entry name" value="DUF7809"/>
    <property type="match status" value="1"/>
</dbReference>
<evidence type="ECO:0000313" key="7">
    <source>
        <dbReference type="EMBL" id="PIC22898.1"/>
    </source>
</evidence>
<evidence type="ECO:0000313" key="8">
    <source>
        <dbReference type="Proteomes" id="UP000230233"/>
    </source>
</evidence>
<feature type="compositionally biased region" description="Basic and acidic residues" evidence="5">
    <location>
        <begin position="631"/>
        <end position="644"/>
    </location>
</feature>
<evidence type="ECO:0000256" key="2">
    <source>
        <dbReference type="ARBA" id="ARBA00022833"/>
    </source>
</evidence>
<keyword evidence="1 3" id="KW-0863">Zinc-finger</keyword>
<dbReference type="GO" id="GO:0008270">
    <property type="term" value="F:zinc ion binding"/>
    <property type="evidence" value="ECO:0007669"/>
    <property type="project" value="UniProtKB-KW"/>
</dbReference>
<evidence type="ECO:0000256" key="1">
    <source>
        <dbReference type="ARBA" id="ARBA00022771"/>
    </source>
</evidence>
<feature type="coiled-coil region" evidence="4">
    <location>
        <begin position="663"/>
        <end position="690"/>
    </location>
</feature>
<feature type="compositionally biased region" description="Low complexity" evidence="5">
    <location>
        <begin position="608"/>
        <end position="630"/>
    </location>
</feature>
<gene>
    <name evidence="7" type="primary">Cnig_chr_V.g16794</name>
    <name evidence="7" type="ORF">B9Z55_016794</name>
</gene>
<dbReference type="GO" id="GO:0045087">
    <property type="term" value="P:innate immune response"/>
    <property type="evidence" value="ECO:0007669"/>
    <property type="project" value="TreeGrafter"/>
</dbReference>
<dbReference type="AlphaFoldDB" id="A0A2G5T6Q2"/>
<dbReference type="EMBL" id="PDUG01000005">
    <property type="protein sequence ID" value="PIC22898.1"/>
    <property type="molecule type" value="Genomic_DNA"/>
</dbReference>
<dbReference type="Proteomes" id="UP000230233">
    <property type="component" value="Chromosome V"/>
</dbReference>
<feature type="region of interest" description="Disordered" evidence="5">
    <location>
        <begin position="569"/>
        <end position="644"/>
    </location>
</feature>
<comment type="caution">
    <text evidence="7">The sequence shown here is derived from an EMBL/GenBank/DDBJ whole genome shotgun (WGS) entry which is preliminary data.</text>
</comment>
<protein>
    <recommendedName>
        <fullName evidence="6">RING-type domain-containing protein</fullName>
    </recommendedName>
</protein>
<accession>A0A2G5T6Q2</accession>
<organism evidence="7 8">
    <name type="scientific">Caenorhabditis nigoni</name>
    <dbReference type="NCBI Taxonomy" id="1611254"/>
    <lineage>
        <taxon>Eukaryota</taxon>
        <taxon>Metazoa</taxon>
        <taxon>Ecdysozoa</taxon>
        <taxon>Nematoda</taxon>
        <taxon>Chromadorea</taxon>
        <taxon>Rhabditida</taxon>
        <taxon>Rhabditina</taxon>
        <taxon>Rhabditomorpha</taxon>
        <taxon>Rhabditoidea</taxon>
        <taxon>Rhabditidae</taxon>
        <taxon>Peloderinae</taxon>
        <taxon>Caenorhabditis</taxon>
    </lineage>
</organism>
<proteinExistence type="predicted"/>
<evidence type="ECO:0000256" key="3">
    <source>
        <dbReference type="PROSITE-ProRule" id="PRU00175"/>
    </source>
</evidence>
<sequence>MLSLQSNGKNMLSPENLMKIVRRCIPKELIPVNWTCDQSDILSNAEDLLRVARGKLGMFESDGELFKTISDFLGIAGCADLLEFDANHLYKTVPIMHLSLKGVPYLYKIDILSYALLFVPCPFENQQSEVVQFALRNYWRSMENQLRSHLNSHCEMVPLPVDDFSRFVEKLNGYANDFANKACGLFEDLPIYLDSYNLEDYLVYWTTMLELDVTGAEEVHKVISSYSEKYSFEENKHDYTVMLTWIGVVAKLFGKLITENSMNLPPFHQNVQEKATVRLFTNGKDNFVIADELLMSLKSKNMDVSKFEKEVQSMPRLSNFDFRDVARKVSLEEMKNIEFIRVKLTSSKIVAVPILSPDGGYCVLASDALLEILNDIIVAKRVFQTVEHDQLDRITEFFDSVETFFSSDRGIYFISLTDFDLIKQKWEDTYASMIKDESIEVKSFRRVRNGGFSLDDFKNQLKRFNLNRYFPVDKGARIVYNWKIAQKPRETLTMADMHSLAFQMQLTYFFFKFNKIGEFLHSQKVCTNWAPFMTCEWCTNQLISDTAHLNFVCEPVRLSDDSEETVEAVLPEDQVLNNIPSEATKQKKKRSRKSKKTEKAESSEESSESSSNPPTSDAVTEASTESSSAPEKQEIENPRTKESETCPKCFRASQFTRAANEKLRLSKIECKHLKKELAKAELDVEIIKKKEMDKDERIRILEDLLKQKDMELLEKQDTILQLEMEVDRIVHEKSTKIKDLENSLLEKEDMIKTLKAERHPELRFLAPTRSDEHTEKVRNILFKLLEIKDTLLRGNPIGRCRELGHRLKKKKKSKSRFIENATRIEMIRFCNGVKIYKEAVDNQLAVIRGNQLVKPEEIPELPEFPVLSQEFLKNYKDIVKSEAPRICHSLLKAPEVKPGELADNDCLVCIEEMDCEEETIKCGCCKRRYHITCAQQWFETKRTCPACGSGLFGALDYPALGLR</sequence>
<feature type="compositionally biased region" description="Basic residues" evidence="5">
    <location>
        <begin position="586"/>
        <end position="596"/>
    </location>
</feature>
<dbReference type="InterPro" id="IPR056711">
    <property type="entry name" value="DUF7809"/>
</dbReference>
<feature type="domain" description="RING-type" evidence="6">
    <location>
        <begin position="906"/>
        <end position="947"/>
    </location>
</feature>
<dbReference type="Gene3D" id="3.30.40.10">
    <property type="entry name" value="Zinc/RING finger domain, C3HC4 (zinc finger)"/>
    <property type="match status" value="1"/>
</dbReference>
<dbReference type="PROSITE" id="PS50089">
    <property type="entry name" value="ZF_RING_2"/>
    <property type="match status" value="1"/>
</dbReference>
<evidence type="ECO:0000259" key="6">
    <source>
        <dbReference type="PROSITE" id="PS50089"/>
    </source>
</evidence>
<evidence type="ECO:0000256" key="4">
    <source>
        <dbReference type="SAM" id="Coils"/>
    </source>
</evidence>
<dbReference type="GO" id="GO:0045121">
    <property type="term" value="C:membrane raft"/>
    <property type="evidence" value="ECO:0007669"/>
    <property type="project" value="TreeGrafter"/>
</dbReference>
<dbReference type="PANTHER" id="PTHR21447">
    <property type="entry name" value="RING-TYPE DOMAIN-CONTAINING PROTEIN-RELATED"/>
    <property type="match status" value="1"/>
</dbReference>
<dbReference type="InterPro" id="IPR013083">
    <property type="entry name" value="Znf_RING/FYVE/PHD"/>
</dbReference>
<keyword evidence="8" id="KW-1185">Reference proteome</keyword>
<keyword evidence="4" id="KW-0175">Coiled coil</keyword>
<keyword evidence="2" id="KW-0862">Zinc</keyword>
<dbReference type="Pfam" id="PF13639">
    <property type="entry name" value="zf-RING_2"/>
    <property type="match status" value="1"/>
</dbReference>
<dbReference type="SUPFAM" id="SSF57850">
    <property type="entry name" value="RING/U-box"/>
    <property type="match status" value="1"/>
</dbReference>